<dbReference type="EMBL" id="JACRSU010000001">
    <property type="protein sequence ID" value="MBC8539966.1"/>
    <property type="molecule type" value="Genomic_DNA"/>
</dbReference>
<proteinExistence type="predicted"/>
<keyword evidence="1" id="KW-0812">Transmembrane</keyword>
<feature type="transmembrane region" description="Helical" evidence="1">
    <location>
        <begin position="35"/>
        <end position="54"/>
    </location>
</feature>
<sequence length="404" mass="43705">MKRDLMFDLASLFSRASLCYVISAFLCLGRPMDGAAAAVTAGLVLCTAVLFYIFRRLFYNPLVFCAAHIGVAAVAFFVIPAGFTFGFAAGLVFLLADSFYCRLKKSGPEEYAVHWALAVFLCVLYIVGAAYGLKQFTTICFYGAVCFLSLYFLQTGLLRTGSFLEDNKELSNVPFVKIRSQAGAVLLVFAAVTAAVMAVVPKTVLMSAVTAVQNGILFLIRMVLGKIDVGKPSEIQQAEQIDLGGVFNAGIFEKSGEISPIWDILDNIVFILVYAAIIIGAIALAVFVYGRVKALFAGAKETDKDVTERIVPDKVERAFVRRGAKARKKAAISGPAENVKIRKLYRRFVQSALPEGVAQSATPGEISEKAGGGDVQAIYEKARYGKEPCGKEDTERLKALVKGK</sequence>
<evidence type="ECO:0008006" key="4">
    <source>
        <dbReference type="Google" id="ProtNLM"/>
    </source>
</evidence>
<feature type="transmembrane region" description="Helical" evidence="1">
    <location>
        <begin position="140"/>
        <end position="158"/>
    </location>
</feature>
<protein>
    <recommendedName>
        <fullName evidence="4">DUF4129 domain-containing protein</fullName>
    </recommendedName>
</protein>
<feature type="transmembrane region" description="Helical" evidence="1">
    <location>
        <begin position="178"/>
        <end position="197"/>
    </location>
</feature>
<feature type="transmembrane region" description="Helical" evidence="1">
    <location>
        <begin position="66"/>
        <end position="95"/>
    </location>
</feature>
<evidence type="ECO:0000256" key="1">
    <source>
        <dbReference type="SAM" id="Phobius"/>
    </source>
</evidence>
<feature type="transmembrane region" description="Helical" evidence="1">
    <location>
        <begin position="115"/>
        <end position="133"/>
    </location>
</feature>
<accession>A0A926DLD0</accession>
<feature type="transmembrane region" description="Helical" evidence="1">
    <location>
        <begin position="204"/>
        <end position="224"/>
    </location>
</feature>
<evidence type="ECO:0000313" key="3">
    <source>
        <dbReference type="Proteomes" id="UP000611762"/>
    </source>
</evidence>
<dbReference type="AlphaFoldDB" id="A0A926DLD0"/>
<reference evidence="2" key="1">
    <citation type="submission" date="2020-08" db="EMBL/GenBank/DDBJ databases">
        <title>Genome public.</title>
        <authorList>
            <person name="Liu C."/>
            <person name="Sun Q."/>
        </authorList>
    </citation>
    <scope>NUCLEOTIDE SEQUENCE</scope>
    <source>
        <strain evidence="2">H8</strain>
    </source>
</reference>
<name>A0A926DLD0_9FIRM</name>
<keyword evidence="3" id="KW-1185">Reference proteome</keyword>
<comment type="caution">
    <text evidence="2">The sequence shown here is derived from an EMBL/GenBank/DDBJ whole genome shotgun (WGS) entry which is preliminary data.</text>
</comment>
<feature type="transmembrane region" description="Helical" evidence="1">
    <location>
        <begin position="12"/>
        <end position="29"/>
    </location>
</feature>
<evidence type="ECO:0000313" key="2">
    <source>
        <dbReference type="EMBL" id="MBC8539966.1"/>
    </source>
</evidence>
<keyword evidence="1" id="KW-1133">Transmembrane helix</keyword>
<keyword evidence="1" id="KW-0472">Membrane</keyword>
<feature type="transmembrane region" description="Helical" evidence="1">
    <location>
        <begin position="268"/>
        <end position="290"/>
    </location>
</feature>
<organism evidence="2 3">
    <name type="scientific">Congzhengia minquanensis</name>
    <dbReference type="NCBI Taxonomy" id="2763657"/>
    <lineage>
        <taxon>Bacteria</taxon>
        <taxon>Bacillati</taxon>
        <taxon>Bacillota</taxon>
        <taxon>Clostridia</taxon>
        <taxon>Eubacteriales</taxon>
        <taxon>Oscillospiraceae</taxon>
        <taxon>Congzhengia</taxon>
    </lineage>
</organism>
<gene>
    <name evidence="2" type="ORF">H8698_03110</name>
</gene>
<dbReference type="Proteomes" id="UP000611762">
    <property type="component" value="Unassembled WGS sequence"/>
</dbReference>
<dbReference type="RefSeq" id="WP_249311128.1">
    <property type="nucleotide sequence ID" value="NZ_JACRSU010000001.1"/>
</dbReference>